<comment type="caution">
    <text evidence="3">The sequence shown here is derived from an EMBL/GenBank/DDBJ whole genome shotgun (WGS) entry which is preliminary data.</text>
</comment>
<dbReference type="EMBL" id="QKTW01000022">
    <property type="protein sequence ID" value="PZF71586.1"/>
    <property type="molecule type" value="Genomic_DNA"/>
</dbReference>
<dbReference type="InterPro" id="IPR010982">
    <property type="entry name" value="Lambda_DNA-bd_dom_sf"/>
</dbReference>
<name>A0A2W2BD53_9BACT</name>
<dbReference type="InterPro" id="IPR001387">
    <property type="entry name" value="Cro/C1-type_HTH"/>
</dbReference>
<dbReference type="PANTHER" id="PTHR46558">
    <property type="entry name" value="TRACRIPTIONAL REGULATORY PROTEIN-RELATED-RELATED"/>
    <property type="match status" value="1"/>
</dbReference>
<dbReference type="SMART" id="SM00530">
    <property type="entry name" value="HTH_XRE"/>
    <property type="match status" value="1"/>
</dbReference>
<dbReference type="SUPFAM" id="SSF47413">
    <property type="entry name" value="lambda repressor-like DNA-binding domains"/>
    <property type="match status" value="1"/>
</dbReference>
<evidence type="ECO:0000313" key="4">
    <source>
        <dbReference type="Proteomes" id="UP000248745"/>
    </source>
</evidence>
<keyword evidence="4" id="KW-1185">Reference proteome</keyword>
<gene>
    <name evidence="3" type="ORF">DN068_16050</name>
</gene>
<accession>A0A2W2BD53</accession>
<sequence length="132" mass="15161">MGAIHNKIKKLRIQSGLTQQEMADKLNMHLKTWQKVENGFTKLDIDRLKEIAEIFDVNIEELINTDEGVFINEVSGNGIGYSNEEVQITHNYCSENEKALYERIIADKDKQIADKDKQIVLLQNLLEKGKSE</sequence>
<dbReference type="GO" id="GO:0003677">
    <property type="term" value="F:DNA binding"/>
    <property type="evidence" value="ECO:0007669"/>
    <property type="project" value="UniProtKB-KW"/>
</dbReference>
<organism evidence="3 4">
    <name type="scientific">Taibaiella soli</name>
    <dbReference type="NCBI Taxonomy" id="1649169"/>
    <lineage>
        <taxon>Bacteria</taxon>
        <taxon>Pseudomonadati</taxon>
        <taxon>Bacteroidota</taxon>
        <taxon>Chitinophagia</taxon>
        <taxon>Chitinophagales</taxon>
        <taxon>Chitinophagaceae</taxon>
        <taxon>Taibaiella</taxon>
    </lineage>
</organism>
<evidence type="ECO:0000313" key="3">
    <source>
        <dbReference type="EMBL" id="PZF71586.1"/>
    </source>
</evidence>
<proteinExistence type="predicted"/>
<evidence type="ECO:0000259" key="2">
    <source>
        <dbReference type="PROSITE" id="PS50943"/>
    </source>
</evidence>
<dbReference type="CDD" id="cd00093">
    <property type="entry name" value="HTH_XRE"/>
    <property type="match status" value="1"/>
</dbReference>
<dbReference type="Gene3D" id="1.10.260.40">
    <property type="entry name" value="lambda repressor-like DNA-binding domains"/>
    <property type="match status" value="1"/>
</dbReference>
<protein>
    <recommendedName>
        <fullName evidence="2">HTH cro/C1-type domain-containing protein</fullName>
    </recommendedName>
</protein>
<evidence type="ECO:0000256" key="1">
    <source>
        <dbReference type="ARBA" id="ARBA00023125"/>
    </source>
</evidence>
<dbReference type="RefSeq" id="WP_110999960.1">
    <property type="nucleotide sequence ID" value="NZ_QKTW01000022.1"/>
</dbReference>
<dbReference type="PANTHER" id="PTHR46558:SF4">
    <property type="entry name" value="DNA-BIDING PHAGE PROTEIN"/>
    <property type="match status" value="1"/>
</dbReference>
<dbReference type="Pfam" id="PF01381">
    <property type="entry name" value="HTH_3"/>
    <property type="match status" value="1"/>
</dbReference>
<dbReference type="Proteomes" id="UP000248745">
    <property type="component" value="Unassembled WGS sequence"/>
</dbReference>
<dbReference type="AlphaFoldDB" id="A0A2W2BD53"/>
<dbReference type="OrthoDB" id="3831186at2"/>
<dbReference type="PROSITE" id="PS50943">
    <property type="entry name" value="HTH_CROC1"/>
    <property type="match status" value="1"/>
</dbReference>
<feature type="domain" description="HTH cro/C1-type" evidence="2">
    <location>
        <begin position="8"/>
        <end position="62"/>
    </location>
</feature>
<reference evidence="3 4" key="1">
    <citation type="submission" date="2018-06" db="EMBL/GenBank/DDBJ databases">
        <title>Mucibacter soli gen. nov., sp. nov., a new member of the family Chitinophagaceae producing mucin.</title>
        <authorList>
            <person name="Kim M.-K."/>
            <person name="Park S."/>
            <person name="Kim T.-S."/>
            <person name="Joung Y."/>
            <person name="Han J.-H."/>
            <person name="Kim S.B."/>
        </authorList>
    </citation>
    <scope>NUCLEOTIDE SEQUENCE [LARGE SCALE GENOMIC DNA]</scope>
    <source>
        <strain evidence="3 4">R1-15</strain>
    </source>
</reference>
<keyword evidence="1" id="KW-0238">DNA-binding</keyword>